<dbReference type="InterPro" id="IPR007410">
    <property type="entry name" value="LpqE-like"/>
</dbReference>
<evidence type="ECO:0000256" key="2">
    <source>
        <dbReference type="SAM" id="SignalP"/>
    </source>
</evidence>
<feature type="region of interest" description="Disordered" evidence="1">
    <location>
        <begin position="173"/>
        <end position="224"/>
    </location>
</feature>
<dbReference type="AlphaFoldDB" id="A0A0N0Y138"/>
<keyword evidence="3" id="KW-0449">Lipoprotein</keyword>
<dbReference type="Pfam" id="PF04314">
    <property type="entry name" value="PCuAC"/>
    <property type="match status" value="1"/>
</dbReference>
<organism evidence="3 4">
    <name type="scientific">Streptomyces chattanoogensis</name>
    <dbReference type="NCBI Taxonomy" id="66876"/>
    <lineage>
        <taxon>Bacteria</taxon>
        <taxon>Bacillati</taxon>
        <taxon>Actinomycetota</taxon>
        <taxon>Actinomycetes</taxon>
        <taxon>Kitasatosporales</taxon>
        <taxon>Streptomycetaceae</taxon>
        <taxon>Streptomyces</taxon>
    </lineage>
</organism>
<feature type="compositionally biased region" description="Polar residues" evidence="1">
    <location>
        <begin position="176"/>
        <end position="194"/>
    </location>
</feature>
<keyword evidence="2" id="KW-0732">Signal</keyword>
<dbReference type="RefSeq" id="WP_053922522.1">
    <property type="nucleotide sequence ID" value="NZ_LGKG01000013.1"/>
</dbReference>
<reference evidence="4" key="1">
    <citation type="submission" date="2015-07" db="EMBL/GenBank/DDBJ databases">
        <authorList>
            <person name="Ju K.-S."/>
            <person name="Doroghazi J.R."/>
            <person name="Metcalf W.W."/>
        </authorList>
    </citation>
    <scope>NUCLEOTIDE SEQUENCE [LARGE SCALE GENOMIC DNA]</scope>
    <source>
        <strain evidence="4">NRRL ISP-5002</strain>
    </source>
</reference>
<dbReference type="PROSITE" id="PS51257">
    <property type="entry name" value="PROKAR_LIPOPROTEIN"/>
    <property type="match status" value="1"/>
</dbReference>
<keyword evidence="4" id="KW-1185">Reference proteome</keyword>
<accession>A0A0N0Y138</accession>
<evidence type="ECO:0000313" key="3">
    <source>
        <dbReference type="EMBL" id="KPC66305.1"/>
    </source>
</evidence>
<dbReference type="Proteomes" id="UP000037982">
    <property type="component" value="Unassembled WGS sequence"/>
</dbReference>
<feature type="compositionally biased region" description="Low complexity" evidence="1">
    <location>
        <begin position="197"/>
        <end position="215"/>
    </location>
</feature>
<gene>
    <name evidence="3" type="ORF">ADL29_05060</name>
</gene>
<evidence type="ECO:0000256" key="1">
    <source>
        <dbReference type="SAM" id="MobiDB-lite"/>
    </source>
</evidence>
<dbReference type="PATRIC" id="fig|66876.3.peg.1115"/>
<sequence length="224" mass="21809">MSRSLRRGVLAATVLSLSVVSLSACGAGSDAQTLQVKPDNAATSVGDIKIQNANVITQPELNAKGPAVVTATVFNSGSKDQKLTAITLDGSGTSAKLSPASGGAGPITVPAGGSVVIGGEGNASAVVASGREAVQDGNLQHLTFALSSTGKVQIGAYVVPAKSYFEGYGPKVVPQPSGSASPTESGKPSASATPAESGKPTESGTPTSSGKPSGEASQAAHGGH</sequence>
<name>A0A0N0Y138_9ACTN</name>
<feature type="signal peptide" evidence="2">
    <location>
        <begin position="1"/>
        <end position="26"/>
    </location>
</feature>
<evidence type="ECO:0000313" key="4">
    <source>
        <dbReference type="Proteomes" id="UP000037982"/>
    </source>
</evidence>
<protein>
    <submittedName>
        <fullName evidence="3">Lipoprotein</fullName>
    </submittedName>
</protein>
<dbReference type="EMBL" id="LGKG01000013">
    <property type="protein sequence ID" value="KPC66305.1"/>
    <property type="molecule type" value="Genomic_DNA"/>
</dbReference>
<comment type="caution">
    <text evidence="3">The sequence shown here is derived from an EMBL/GenBank/DDBJ whole genome shotgun (WGS) entry which is preliminary data.</text>
</comment>
<feature type="chain" id="PRO_5005863714" evidence="2">
    <location>
        <begin position="27"/>
        <end position="224"/>
    </location>
</feature>
<proteinExistence type="predicted"/>